<dbReference type="EMBL" id="BARU01008879">
    <property type="protein sequence ID" value="GAH45868.1"/>
    <property type="molecule type" value="Genomic_DNA"/>
</dbReference>
<protein>
    <submittedName>
        <fullName evidence="1">Uncharacterized protein</fullName>
    </submittedName>
</protein>
<organism evidence="1">
    <name type="scientific">marine sediment metagenome</name>
    <dbReference type="NCBI Taxonomy" id="412755"/>
    <lineage>
        <taxon>unclassified sequences</taxon>
        <taxon>metagenomes</taxon>
        <taxon>ecological metagenomes</taxon>
    </lineage>
</organism>
<gene>
    <name evidence="1" type="ORF">S03H2_17253</name>
</gene>
<dbReference type="AlphaFoldDB" id="X1HKL9"/>
<evidence type="ECO:0000313" key="1">
    <source>
        <dbReference type="EMBL" id="GAH45868.1"/>
    </source>
</evidence>
<comment type="caution">
    <text evidence="1">The sequence shown here is derived from an EMBL/GenBank/DDBJ whole genome shotgun (WGS) entry which is preliminary data.</text>
</comment>
<proteinExistence type="predicted"/>
<sequence>MTKKKKKKKSTYKKGGTVKDACYHKIKRQYKVFPSAYASGAIAKCRKNK</sequence>
<reference evidence="1" key="1">
    <citation type="journal article" date="2014" name="Front. Microbiol.">
        <title>High frequency of phylogenetically diverse reductive dehalogenase-homologous genes in deep subseafloor sedimentary metagenomes.</title>
        <authorList>
            <person name="Kawai M."/>
            <person name="Futagami T."/>
            <person name="Toyoda A."/>
            <person name="Takaki Y."/>
            <person name="Nishi S."/>
            <person name="Hori S."/>
            <person name="Arai W."/>
            <person name="Tsubouchi T."/>
            <person name="Morono Y."/>
            <person name="Uchiyama I."/>
            <person name="Ito T."/>
            <person name="Fujiyama A."/>
            <person name="Inagaki F."/>
            <person name="Takami H."/>
        </authorList>
    </citation>
    <scope>NUCLEOTIDE SEQUENCE</scope>
    <source>
        <strain evidence="1">Expedition CK06-06</strain>
    </source>
</reference>
<name>X1HKL9_9ZZZZ</name>
<accession>X1HKL9</accession>